<keyword evidence="17" id="KW-0539">Nucleus</keyword>
<evidence type="ECO:0000256" key="21">
    <source>
        <dbReference type="SAM" id="MobiDB-lite"/>
    </source>
</evidence>
<dbReference type="Pfam" id="PF17779">
    <property type="entry name" value="WHD_NOD2"/>
    <property type="match status" value="1"/>
</dbReference>
<evidence type="ECO:0000256" key="8">
    <source>
        <dbReference type="ARBA" id="ARBA00022670"/>
    </source>
</evidence>
<dbReference type="FunFam" id="3.40.50.300:FF:000897">
    <property type="entry name" value="NLR family pyrin domain containing 1"/>
    <property type="match status" value="1"/>
</dbReference>
<comment type="function">
    <text evidence="20">Constitutes the precursor of the Nlrp1a inflammasome, which mediates autoproteolytic processing within the FIIND domain to generate the N-terminal and C-terminal parts, which are associated non-covalently in absence of pathogens and other damage-associated signals.</text>
</comment>
<evidence type="ECO:0000259" key="24">
    <source>
        <dbReference type="PROSITE" id="PS51830"/>
    </source>
</evidence>
<evidence type="ECO:0000256" key="12">
    <source>
        <dbReference type="ARBA" id="ARBA00022840"/>
    </source>
</evidence>
<keyword evidence="16" id="KW-1271">Inflammasome</keyword>
<evidence type="ECO:0000256" key="10">
    <source>
        <dbReference type="ARBA" id="ARBA00022741"/>
    </source>
</evidence>
<feature type="domain" description="FIIND" evidence="24">
    <location>
        <begin position="941"/>
        <end position="1224"/>
    </location>
</feature>
<dbReference type="InterPro" id="IPR027417">
    <property type="entry name" value="P-loop_NTPase"/>
</dbReference>
<gene>
    <name evidence="25" type="primary">LOC102012845</name>
</gene>
<protein>
    <submittedName>
        <fullName evidence="25">NACHT, LRR and PYD domains-containing protein 1-like</fullName>
    </submittedName>
</protein>
<evidence type="ECO:0000256" key="2">
    <source>
        <dbReference type="ARBA" id="ARBA00004123"/>
    </source>
</evidence>
<evidence type="ECO:0000256" key="19">
    <source>
        <dbReference type="ARBA" id="ARBA00024369"/>
    </source>
</evidence>
<dbReference type="InterPro" id="IPR025307">
    <property type="entry name" value="FIIND_dom"/>
</dbReference>
<dbReference type="Gene3D" id="1.10.533.10">
    <property type="entry name" value="Death Domain, Fas"/>
    <property type="match status" value="1"/>
</dbReference>
<feature type="region of interest" description="Disordered" evidence="21">
    <location>
        <begin position="141"/>
        <end position="161"/>
    </location>
</feature>
<evidence type="ECO:0000256" key="4">
    <source>
        <dbReference type="ARBA" id="ARBA00022490"/>
    </source>
</evidence>
<dbReference type="PROSITE" id="PS50209">
    <property type="entry name" value="CARD"/>
    <property type="match status" value="1"/>
</dbReference>
<dbReference type="RefSeq" id="XP_013377613.1">
    <property type="nucleotide sequence ID" value="XM_013522159.1"/>
</dbReference>
<dbReference type="PRINTS" id="PR00364">
    <property type="entry name" value="DISEASERSIST"/>
</dbReference>
<reference evidence="25" key="1">
    <citation type="submission" date="2025-08" db="UniProtKB">
        <authorList>
            <consortium name="Ensembl"/>
        </authorList>
    </citation>
    <scope>IDENTIFICATION</scope>
</reference>
<feature type="region of interest" description="Disordered" evidence="21">
    <location>
        <begin position="1"/>
        <end position="40"/>
    </location>
</feature>
<evidence type="ECO:0000256" key="18">
    <source>
        <dbReference type="ARBA" id="ARBA00024315"/>
    </source>
</evidence>
<dbReference type="InterPro" id="IPR001611">
    <property type="entry name" value="Leu-rich_rpt"/>
</dbReference>
<dbReference type="InterPro" id="IPR011029">
    <property type="entry name" value="DEATH-like_dom_sf"/>
</dbReference>
<dbReference type="InterPro" id="IPR032675">
    <property type="entry name" value="LRR_dom_sf"/>
</dbReference>
<dbReference type="InterPro" id="IPR033516">
    <property type="entry name" value="CARD8/ASC/NALP1_CARD"/>
</dbReference>
<dbReference type="SUPFAM" id="SSF52540">
    <property type="entry name" value="P-loop containing nucleoside triphosphate hydrolases"/>
    <property type="match status" value="1"/>
</dbReference>
<comment type="subcellular location">
    <subcellularLocation>
        <location evidence="1">Inflammasome</location>
    </subcellularLocation>
    <subcellularLocation>
        <location evidence="2">Nucleus</location>
    </subcellularLocation>
</comment>
<keyword evidence="10" id="KW-0547">Nucleotide-binding</keyword>
<feature type="compositionally biased region" description="Polar residues" evidence="21">
    <location>
        <begin position="141"/>
        <end position="154"/>
    </location>
</feature>
<dbReference type="GO" id="GO:0012501">
    <property type="term" value="P:programmed cell death"/>
    <property type="evidence" value="ECO:0007669"/>
    <property type="project" value="UniProtKB-KW"/>
</dbReference>
<feature type="compositionally biased region" description="Basic and acidic residues" evidence="21">
    <location>
        <begin position="930"/>
        <end position="942"/>
    </location>
</feature>
<feature type="domain" description="CARD" evidence="22">
    <location>
        <begin position="1238"/>
        <end position="1321"/>
    </location>
</feature>
<dbReference type="GO" id="GO:0042981">
    <property type="term" value="P:regulation of apoptotic process"/>
    <property type="evidence" value="ECO:0007669"/>
    <property type="project" value="InterPro"/>
</dbReference>
<dbReference type="GO" id="GO:0005524">
    <property type="term" value="F:ATP binding"/>
    <property type="evidence" value="ECO:0007669"/>
    <property type="project" value="UniProtKB-KW"/>
</dbReference>
<comment type="similarity">
    <text evidence="3">Belongs to the NLRP family.</text>
</comment>
<name>A0A8C2V7Q8_CHILA</name>
<keyword evidence="5" id="KW-0399">Innate immunity</keyword>
<feature type="compositionally biased region" description="Polar residues" evidence="21">
    <location>
        <begin position="10"/>
        <end position="25"/>
    </location>
</feature>
<evidence type="ECO:0000256" key="1">
    <source>
        <dbReference type="ARBA" id="ARBA00004110"/>
    </source>
</evidence>
<dbReference type="OrthoDB" id="428577at2759"/>
<evidence type="ECO:0000313" key="25">
    <source>
        <dbReference type="Ensembl" id="ENSCLAP00000011529.1"/>
    </source>
</evidence>
<dbReference type="SUPFAM" id="SSF47986">
    <property type="entry name" value="DEATH domain"/>
    <property type="match status" value="1"/>
</dbReference>
<evidence type="ECO:0000259" key="23">
    <source>
        <dbReference type="PROSITE" id="PS50837"/>
    </source>
</evidence>
<keyword evidence="15" id="KW-0395">Inflammatory response</keyword>
<dbReference type="GO" id="GO:0006508">
    <property type="term" value="P:proteolysis"/>
    <property type="evidence" value="ECO:0007669"/>
    <property type="project" value="UniProtKB-KW"/>
</dbReference>
<evidence type="ECO:0000256" key="5">
    <source>
        <dbReference type="ARBA" id="ARBA00022588"/>
    </source>
</evidence>
<dbReference type="OMA" id="SWMVCTC"/>
<evidence type="ECO:0000256" key="9">
    <source>
        <dbReference type="ARBA" id="ARBA00022737"/>
    </source>
</evidence>
<dbReference type="Pfam" id="PF13553">
    <property type="entry name" value="FIIND"/>
    <property type="match status" value="1"/>
</dbReference>
<dbReference type="InterPro" id="IPR001315">
    <property type="entry name" value="CARD"/>
</dbReference>
<keyword evidence="9" id="KW-0677">Repeat</keyword>
<dbReference type="PROSITE" id="PS51450">
    <property type="entry name" value="LRR"/>
    <property type="match status" value="1"/>
</dbReference>
<dbReference type="GO" id="GO:0061702">
    <property type="term" value="C:canonical inflammasome complex"/>
    <property type="evidence" value="ECO:0007669"/>
    <property type="project" value="UniProtKB-SubCell"/>
</dbReference>
<keyword evidence="26" id="KW-1185">Reference proteome</keyword>
<dbReference type="InterPro" id="IPR041075">
    <property type="entry name" value="NOD1/2_WH"/>
</dbReference>
<dbReference type="Pfam" id="PF05729">
    <property type="entry name" value="NACHT"/>
    <property type="match status" value="1"/>
</dbReference>
<dbReference type="GeneID" id="102012845"/>
<evidence type="ECO:0000256" key="17">
    <source>
        <dbReference type="ARBA" id="ARBA00023242"/>
    </source>
</evidence>
<keyword evidence="14" id="KW-0391">Immunity</keyword>
<sequence>MGESEEHRTLGNTAHFGSSSKTTPASPKRTSDKVSVAQNEEQPDWALGLCSLEKTNISLCTSDKEVPYLTAGHDFSFHSSPSIPNMASPSWPTSTAVLRFLGPDSLENPLDSLERRIFTGLPDMSGHRLRENHPSLCYQALPSSPDHTSPSQASPNPPLATAVLGSWKPPLHTDPEPSNRVLGTEYTMDKTTRNYCTETEKRYQDQKTEKSWKNEVLCQKFTQLLLLQKCHLRVPELVVRESCHHDTVQEQGHLIEIQGLFGLGPGAQEEPHIVILYGAAGIGKSTLARQVKVAWEQGQLYRDHFQHVFYFSCRELARCKVMSVAELIEKDWSDSAANIGQILSRPEHLLFILDGVDEPEWVLEDLNSELCWHWSQPLPVPALLGSLLRKTILSGASFLITTRTTALEKFIPSLKEPHWVEVLGFSESRRKEYFYKYFTDERQAIRAFSLVDSNSALLTLCLVPWVCRLVCTCLKQQMEQGDEHPLTSQTTTALCLHYLSQVLLTQDLRIPLKSLCSLAAEGIWQRKTLFSAGDLWMHGLESNVIITFLKMDVLQEHPSTLSYSFTHRCFQEFFAAVSCVLGDEEQKSEHPSIPRVMEKLRKVYRSHNLFGAPTMYFLFGLLSEQGARGLESIFTCRLPAEQRWELLQWVQEEALPWHPYSPDMLHCFYEIQDKEILTQAMAHFQGTRMCVLTDLELLVFTFCVKFCSHVKRLQLNESELQDLGWRPPRVVLSTWKPLTNGSWKVLFSSLRDTGSLKELDLSGNSLSLSAMQNLCESLKHPHCHLETLRLVSCGLTASYCQDLVSVLSASCSLTELDLQQNDLGNNGVQLLCQGLRLPTCQLTLLWLDHTLLSEEVKEELRVLKEEKPQLLICSRWKPRVMIPSEGRDGGKMGNSTSSLKRQRPQSEGGSPESPQMAPFLLPSPSPLGDQHMKPLRTEDDFHGPTGPVPIEVTDKERNQYRVHFPKAGSYHWPNTGLDLAVRKAVTIEIKFCAWDQFLGISDLQHTWMVAGPLFDIKAEQGAVAAVHLPHFVAIQEGVVDISLFQVAHFKEEGMLLEKPTRVESHYIILENPSFSPMGVLLRMIPAARRFIPITTTTLLYHHLHLEEVTFHLYLIPSDCTIRKAIDDEEKKFKFVQIHKPPPMDPLYIGTRYNVSGSKKLEIIPKELELCYRSPTEPQLFSEIYVANFGSKIQLQIRNKKDEILVWEALLKPGDLRPAVVHPVSPGSHSPSNALALLHFIDQHREQLVARVTSVDPVLDKLYGKVLNEEQYESVRAEATKPGQMRKLFGFSQSWDRACKDKVYQALKEFHPHLVMELWEKWGGGTGGL</sequence>
<dbReference type="Pfam" id="PF13516">
    <property type="entry name" value="LRR_6"/>
    <property type="match status" value="1"/>
</dbReference>
<dbReference type="InterPro" id="IPR051249">
    <property type="entry name" value="NLRP_Inflammasome"/>
</dbReference>
<keyword evidence="13" id="KW-0832">Ubl conjugation</keyword>
<dbReference type="GeneTree" id="ENSGT00940000162176"/>
<evidence type="ECO:0000256" key="7">
    <source>
        <dbReference type="ARBA" id="ARBA00022614"/>
    </source>
</evidence>
<proteinExistence type="inferred from homology"/>
<evidence type="ECO:0000256" key="15">
    <source>
        <dbReference type="ARBA" id="ARBA00023198"/>
    </source>
</evidence>
<feature type="region of interest" description="Disordered" evidence="21">
    <location>
        <begin position="882"/>
        <end position="951"/>
    </location>
</feature>
<evidence type="ECO:0000256" key="16">
    <source>
        <dbReference type="ARBA" id="ARBA00023233"/>
    </source>
</evidence>
<accession>A0A8C2V7Q8</accession>
<evidence type="ECO:0000256" key="20">
    <source>
        <dbReference type="ARBA" id="ARBA00029394"/>
    </source>
</evidence>
<dbReference type="SMART" id="SM00368">
    <property type="entry name" value="LRR_RI"/>
    <property type="match status" value="3"/>
</dbReference>
<dbReference type="Gene3D" id="3.80.10.10">
    <property type="entry name" value="Ribonuclease Inhibitor"/>
    <property type="match status" value="1"/>
</dbReference>
<dbReference type="Gene3D" id="3.40.50.300">
    <property type="entry name" value="P-loop containing nucleotide triphosphate hydrolases"/>
    <property type="match status" value="1"/>
</dbReference>
<dbReference type="CDD" id="cd08330">
    <property type="entry name" value="CARD_ASC_NALP1"/>
    <property type="match status" value="1"/>
</dbReference>
<dbReference type="InterPro" id="IPR041267">
    <property type="entry name" value="NLRP_HD2"/>
</dbReference>
<feature type="domain" description="NACHT" evidence="23">
    <location>
        <begin position="272"/>
        <end position="581"/>
    </location>
</feature>
<dbReference type="PROSITE" id="PS50837">
    <property type="entry name" value="NACHT"/>
    <property type="match status" value="1"/>
</dbReference>
<dbReference type="FunFam" id="1.10.533.10:FF:000013">
    <property type="entry name" value="Apoptosis-associated speck-like protein containing a CARD"/>
    <property type="match status" value="1"/>
</dbReference>
<comment type="subunit">
    <text evidence="19">Interacts with the C-terminal part of Nlrp1a (NACHT, LRR and PYD domains-containing protein 1a, C-terminus) in absence of pathogens and other damage-associated signals.</text>
</comment>
<evidence type="ECO:0000256" key="13">
    <source>
        <dbReference type="ARBA" id="ARBA00022843"/>
    </source>
</evidence>
<dbReference type="InterPro" id="IPR007111">
    <property type="entry name" value="NACHT_NTPase"/>
</dbReference>
<dbReference type="GO" id="GO:0005634">
    <property type="term" value="C:nucleus"/>
    <property type="evidence" value="ECO:0007669"/>
    <property type="project" value="UniProtKB-SubCell"/>
</dbReference>
<keyword evidence="8" id="KW-0645">Protease</keyword>
<evidence type="ECO:0000313" key="26">
    <source>
        <dbReference type="Proteomes" id="UP000694398"/>
    </source>
</evidence>
<dbReference type="GO" id="GO:0008233">
    <property type="term" value="F:peptidase activity"/>
    <property type="evidence" value="ECO:0007669"/>
    <property type="project" value="UniProtKB-KW"/>
</dbReference>
<keyword evidence="6" id="KW-1210">Necrosis</keyword>
<dbReference type="PROSITE" id="PS51830">
    <property type="entry name" value="FIIND"/>
    <property type="match status" value="1"/>
</dbReference>
<evidence type="ECO:0000259" key="22">
    <source>
        <dbReference type="PROSITE" id="PS50209"/>
    </source>
</evidence>
<dbReference type="PANTHER" id="PTHR46985">
    <property type="entry name" value="NACHT, LRR AND PYD DOMAINS-CONTAINING PROTEIN 1"/>
    <property type="match status" value="1"/>
</dbReference>
<dbReference type="SUPFAM" id="SSF52047">
    <property type="entry name" value="RNI-like"/>
    <property type="match status" value="1"/>
</dbReference>
<dbReference type="Pfam" id="PF17776">
    <property type="entry name" value="NLRC4_HD2"/>
    <property type="match status" value="1"/>
</dbReference>
<keyword evidence="7" id="KW-0433">Leucine-rich repeat</keyword>
<evidence type="ECO:0000256" key="6">
    <source>
        <dbReference type="ARBA" id="ARBA00022590"/>
    </source>
</evidence>
<dbReference type="Pfam" id="PF00619">
    <property type="entry name" value="CARD"/>
    <property type="match status" value="1"/>
</dbReference>
<keyword evidence="4" id="KW-0963">Cytoplasm</keyword>
<dbReference type="Pfam" id="PF23679">
    <property type="entry name" value="UPA-FIIND"/>
    <property type="match status" value="1"/>
</dbReference>
<comment type="function">
    <text evidence="18">Constitutes the active part of the Nlrp1a inflammasome. In absence of pathogens and other damage-associated signals, interacts with the N-terminal part of Nlrp1a (NACHT, LRR and PYD domains-containing protein 1a, N-terminus), preventing activation of the Nlrp1a inflammasome. In response to pathogen-associated signals, the N-terminal part of Nlrp1a is degraded by the proteasome, releasing this form, which polymerizes to form the Nlrp1a inflammasome complex: the Nlrp1a inflammasome complex then directly recruits pro-caspase-1 (proCASP1) and promotes caspase-1 (CASP1) activation, leading to gasdermin-D (GSDMD) cleavage and subsequent pyroptosis.</text>
</comment>
<evidence type="ECO:0000256" key="14">
    <source>
        <dbReference type="ARBA" id="ARBA00022859"/>
    </source>
</evidence>
<dbReference type="Ensembl" id="ENSCLAT00000011666.1">
    <property type="protein sequence ID" value="ENSCLAP00000011529.1"/>
    <property type="gene ID" value="ENSCLAG00000007948.1"/>
</dbReference>
<dbReference type="GO" id="GO:0045087">
    <property type="term" value="P:innate immune response"/>
    <property type="evidence" value="ECO:0007669"/>
    <property type="project" value="UniProtKB-KW"/>
</dbReference>
<evidence type="ECO:0000256" key="3">
    <source>
        <dbReference type="ARBA" id="ARBA00008665"/>
    </source>
</evidence>
<evidence type="ECO:0000256" key="11">
    <source>
        <dbReference type="ARBA" id="ARBA00022801"/>
    </source>
</evidence>
<keyword evidence="12" id="KW-0067">ATP-binding</keyword>
<dbReference type="GO" id="GO:0006954">
    <property type="term" value="P:inflammatory response"/>
    <property type="evidence" value="ECO:0007669"/>
    <property type="project" value="UniProtKB-KW"/>
</dbReference>
<reference evidence="25" key="2">
    <citation type="submission" date="2025-09" db="UniProtKB">
        <authorList>
            <consortium name="Ensembl"/>
        </authorList>
    </citation>
    <scope>IDENTIFICATION</scope>
</reference>
<dbReference type="Proteomes" id="UP000694398">
    <property type="component" value="Unassembled WGS sequence"/>
</dbReference>
<organism evidence="25 26">
    <name type="scientific">Chinchilla lanigera</name>
    <name type="common">Long-tailed chinchilla</name>
    <name type="synonym">Chinchilla villidera</name>
    <dbReference type="NCBI Taxonomy" id="34839"/>
    <lineage>
        <taxon>Eukaryota</taxon>
        <taxon>Metazoa</taxon>
        <taxon>Chordata</taxon>
        <taxon>Craniata</taxon>
        <taxon>Vertebrata</taxon>
        <taxon>Euteleostomi</taxon>
        <taxon>Mammalia</taxon>
        <taxon>Eutheria</taxon>
        <taxon>Euarchontoglires</taxon>
        <taxon>Glires</taxon>
        <taxon>Rodentia</taxon>
        <taxon>Hystricomorpha</taxon>
        <taxon>Chinchillidae</taxon>
        <taxon>Chinchilla</taxon>
    </lineage>
</organism>
<keyword evidence="11" id="KW-0378">Hydrolase</keyword>
<dbReference type="PANTHER" id="PTHR46985:SF3">
    <property type="entry name" value="NACHT, LRR AND PYD DOMAINS-CONTAINING PROTEIN 1"/>
    <property type="match status" value="1"/>
</dbReference>